<dbReference type="GO" id="GO:0019867">
    <property type="term" value="C:outer membrane"/>
    <property type="evidence" value="ECO:0007669"/>
    <property type="project" value="InterPro"/>
</dbReference>
<organism evidence="2 3">
    <name type="scientific">Pseudoroseicyclus tamaricis</name>
    <dbReference type="NCBI Taxonomy" id="2705421"/>
    <lineage>
        <taxon>Bacteria</taxon>
        <taxon>Pseudomonadati</taxon>
        <taxon>Pseudomonadota</taxon>
        <taxon>Alphaproteobacteria</taxon>
        <taxon>Rhodobacterales</taxon>
        <taxon>Paracoccaceae</taxon>
        <taxon>Pseudoroseicyclus</taxon>
    </lineage>
</organism>
<name>A0A6B2K6M2_9RHOB</name>
<dbReference type="PROSITE" id="PS51257">
    <property type="entry name" value="PROKAR_LIPOPROTEIN"/>
    <property type="match status" value="1"/>
</dbReference>
<proteinExistence type="predicted"/>
<accession>A0A6B2K6M2</accession>
<gene>
    <name evidence="2" type="ORF">GZA08_16420</name>
</gene>
<feature type="signal peptide" evidence="1">
    <location>
        <begin position="1"/>
        <end position="28"/>
    </location>
</feature>
<evidence type="ECO:0000313" key="2">
    <source>
        <dbReference type="EMBL" id="NDV02556.1"/>
    </source>
</evidence>
<comment type="caution">
    <text evidence="2">The sequence shown here is derived from an EMBL/GenBank/DDBJ whole genome shotgun (WGS) entry which is preliminary data.</text>
</comment>
<reference evidence="2 3" key="1">
    <citation type="submission" date="2020-02" db="EMBL/GenBank/DDBJ databases">
        <title>Pseudoroseicyclus tamarix, sp. nov., isolated from offshore sediment of a Tamarix chinensis forest.</title>
        <authorList>
            <person name="Gai Y."/>
        </authorList>
    </citation>
    <scope>NUCLEOTIDE SEQUENCE [LARGE SCALE GENOMIC DNA]</scope>
    <source>
        <strain evidence="2 3">CLL3-39</strain>
    </source>
</reference>
<feature type="chain" id="PRO_5025375947" description="LPS-assembly lipoprotein" evidence="1">
    <location>
        <begin position="29"/>
        <end position="165"/>
    </location>
</feature>
<dbReference type="Proteomes" id="UP000474757">
    <property type="component" value="Unassembled WGS sequence"/>
</dbReference>
<dbReference type="RefSeq" id="WP_163895638.1">
    <property type="nucleotide sequence ID" value="NZ_JAAFYS010000004.1"/>
</dbReference>
<dbReference type="Gene3D" id="3.30.160.150">
    <property type="entry name" value="Lipoprotein like domain"/>
    <property type="match status" value="1"/>
</dbReference>
<protein>
    <recommendedName>
        <fullName evidence="4">LPS-assembly lipoprotein</fullName>
    </recommendedName>
</protein>
<keyword evidence="3" id="KW-1185">Reference proteome</keyword>
<dbReference type="EMBL" id="JAAGAB010000004">
    <property type="protein sequence ID" value="NDV02556.1"/>
    <property type="molecule type" value="Genomic_DNA"/>
</dbReference>
<keyword evidence="1" id="KW-0732">Signal</keyword>
<dbReference type="InterPro" id="IPR006311">
    <property type="entry name" value="TAT_signal"/>
</dbReference>
<evidence type="ECO:0000256" key="1">
    <source>
        <dbReference type="SAM" id="SignalP"/>
    </source>
</evidence>
<dbReference type="GO" id="GO:0043165">
    <property type="term" value="P:Gram-negative-bacterium-type cell outer membrane assembly"/>
    <property type="evidence" value="ECO:0007669"/>
    <property type="project" value="InterPro"/>
</dbReference>
<dbReference type="PROSITE" id="PS51318">
    <property type="entry name" value="TAT"/>
    <property type="match status" value="1"/>
</dbReference>
<dbReference type="Pfam" id="PF04390">
    <property type="entry name" value="LptE"/>
    <property type="match status" value="1"/>
</dbReference>
<evidence type="ECO:0008006" key="4">
    <source>
        <dbReference type="Google" id="ProtNLM"/>
    </source>
</evidence>
<dbReference type="InterPro" id="IPR007485">
    <property type="entry name" value="LPS_assembly_LptE"/>
</dbReference>
<evidence type="ECO:0000313" key="3">
    <source>
        <dbReference type="Proteomes" id="UP000474757"/>
    </source>
</evidence>
<dbReference type="AlphaFoldDB" id="A0A6B2K6M2"/>
<sequence>MSWSRRGLLLALPAAAALAGCGFTPAFAPGGAGAALFAATAYEVPATPEGYRLRARLQERLGLADSPRYRLTVTLALTPREAALSPGGDVVRRALRGEADWALTDASGESLGGGTVSTFTSWPSSGSTIAVRTAEEDARARLSRQLADLIVTEAIALPGLGPEGA</sequence>